<feature type="compositionally biased region" description="Low complexity" evidence="1">
    <location>
        <begin position="1"/>
        <end position="21"/>
    </location>
</feature>
<proteinExistence type="predicted"/>
<organism evidence="2 3">
    <name type="scientific">Rhipicephalus sanguineus</name>
    <name type="common">Brown dog tick</name>
    <name type="synonym">Ixodes sanguineus</name>
    <dbReference type="NCBI Taxonomy" id="34632"/>
    <lineage>
        <taxon>Eukaryota</taxon>
        <taxon>Metazoa</taxon>
        <taxon>Ecdysozoa</taxon>
        <taxon>Arthropoda</taxon>
        <taxon>Chelicerata</taxon>
        <taxon>Arachnida</taxon>
        <taxon>Acari</taxon>
        <taxon>Parasitiformes</taxon>
        <taxon>Ixodida</taxon>
        <taxon>Ixodoidea</taxon>
        <taxon>Ixodidae</taxon>
        <taxon>Rhipicephalinae</taxon>
        <taxon>Rhipicephalus</taxon>
        <taxon>Rhipicephalus</taxon>
    </lineage>
</organism>
<dbReference type="Proteomes" id="UP000821837">
    <property type="component" value="Unassembled WGS sequence"/>
</dbReference>
<reference evidence="2" key="2">
    <citation type="submission" date="2021-09" db="EMBL/GenBank/DDBJ databases">
        <authorList>
            <person name="Jia N."/>
            <person name="Wang J."/>
            <person name="Shi W."/>
            <person name="Du L."/>
            <person name="Sun Y."/>
            <person name="Zhan W."/>
            <person name="Jiang J."/>
            <person name="Wang Q."/>
            <person name="Zhang B."/>
            <person name="Ji P."/>
            <person name="Sakyi L.B."/>
            <person name="Cui X."/>
            <person name="Yuan T."/>
            <person name="Jiang B."/>
            <person name="Yang W."/>
            <person name="Lam T.T.-Y."/>
            <person name="Chang Q."/>
            <person name="Ding S."/>
            <person name="Wang X."/>
            <person name="Zhu J."/>
            <person name="Ruan X."/>
            <person name="Zhao L."/>
            <person name="Wei J."/>
            <person name="Que T."/>
            <person name="Du C."/>
            <person name="Cheng J."/>
            <person name="Dai P."/>
            <person name="Han X."/>
            <person name="Huang E."/>
            <person name="Gao Y."/>
            <person name="Liu J."/>
            <person name="Shao H."/>
            <person name="Ye R."/>
            <person name="Li L."/>
            <person name="Wei W."/>
            <person name="Wang X."/>
            <person name="Wang C."/>
            <person name="Huo Q."/>
            <person name="Li W."/>
            <person name="Guo W."/>
            <person name="Chen H."/>
            <person name="Chen S."/>
            <person name="Zhou L."/>
            <person name="Zhou L."/>
            <person name="Ni X."/>
            <person name="Tian J."/>
            <person name="Zhou Y."/>
            <person name="Sheng Y."/>
            <person name="Liu T."/>
            <person name="Pan Y."/>
            <person name="Xia L."/>
            <person name="Li J."/>
            <person name="Zhao F."/>
            <person name="Cao W."/>
        </authorList>
    </citation>
    <scope>NUCLEOTIDE SEQUENCE</scope>
    <source>
        <strain evidence="2">Rsan-2018</strain>
        <tissue evidence="2">Larvae</tissue>
    </source>
</reference>
<dbReference type="AlphaFoldDB" id="A0A9D4TCQ7"/>
<evidence type="ECO:0000313" key="2">
    <source>
        <dbReference type="EMBL" id="KAH7985325.1"/>
    </source>
</evidence>
<dbReference type="VEuPathDB" id="VectorBase:RSAN_055291"/>
<feature type="region of interest" description="Disordered" evidence="1">
    <location>
        <begin position="1"/>
        <end position="68"/>
    </location>
</feature>
<protein>
    <submittedName>
        <fullName evidence="2">Uncharacterized protein</fullName>
    </submittedName>
</protein>
<name>A0A9D4TCQ7_RHISA</name>
<dbReference type="EMBL" id="JABSTV010000990">
    <property type="protein sequence ID" value="KAH7985325.1"/>
    <property type="molecule type" value="Genomic_DNA"/>
</dbReference>
<accession>A0A9D4TCQ7</accession>
<comment type="caution">
    <text evidence="2">The sequence shown here is derived from an EMBL/GenBank/DDBJ whole genome shotgun (WGS) entry which is preliminary data.</text>
</comment>
<evidence type="ECO:0000313" key="3">
    <source>
        <dbReference type="Proteomes" id="UP000821837"/>
    </source>
</evidence>
<reference evidence="2" key="1">
    <citation type="journal article" date="2020" name="Cell">
        <title>Large-Scale Comparative Analyses of Tick Genomes Elucidate Their Genetic Diversity and Vector Capacities.</title>
        <authorList>
            <consortium name="Tick Genome and Microbiome Consortium (TIGMIC)"/>
            <person name="Jia N."/>
            <person name="Wang J."/>
            <person name="Shi W."/>
            <person name="Du L."/>
            <person name="Sun Y."/>
            <person name="Zhan W."/>
            <person name="Jiang J.F."/>
            <person name="Wang Q."/>
            <person name="Zhang B."/>
            <person name="Ji P."/>
            <person name="Bell-Sakyi L."/>
            <person name="Cui X.M."/>
            <person name="Yuan T.T."/>
            <person name="Jiang B.G."/>
            <person name="Yang W.F."/>
            <person name="Lam T.T."/>
            <person name="Chang Q.C."/>
            <person name="Ding S.J."/>
            <person name="Wang X.J."/>
            <person name="Zhu J.G."/>
            <person name="Ruan X.D."/>
            <person name="Zhao L."/>
            <person name="Wei J.T."/>
            <person name="Ye R.Z."/>
            <person name="Que T.C."/>
            <person name="Du C.H."/>
            <person name="Zhou Y.H."/>
            <person name="Cheng J.X."/>
            <person name="Dai P.F."/>
            <person name="Guo W.B."/>
            <person name="Han X.H."/>
            <person name="Huang E.J."/>
            <person name="Li L.F."/>
            <person name="Wei W."/>
            <person name="Gao Y.C."/>
            <person name="Liu J.Z."/>
            <person name="Shao H.Z."/>
            <person name="Wang X."/>
            <person name="Wang C.C."/>
            <person name="Yang T.C."/>
            <person name="Huo Q.B."/>
            <person name="Li W."/>
            <person name="Chen H.Y."/>
            <person name="Chen S.E."/>
            <person name="Zhou L.G."/>
            <person name="Ni X.B."/>
            <person name="Tian J.H."/>
            <person name="Sheng Y."/>
            <person name="Liu T."/>
            <person name="Pan Y.S."/>
            <person name="Xia L.Y."/>
            <person name="Li J."/>
            <person name="Zhao F."/>
            <person name="Cao W.C."/>
        </authorList>
    </citation>
    <scope>NUCLEOTIDE SEQUENCE</scope>
    <source>
        <strain evidence="2">Rsan-2018</strain>
    </source>
</reference>
<evidence type="ECO:0000256" key="1">
    <source>
        <dbReference type="SAM" id="MobiDB-lite"/>
    </source>
</evidence>
<sequence>MSSTPSSHDSGSGSPSSGSSDNVVYAAHFDFDPIATSSSDEESVEDGANPHDNDLGVVANVADGLPHW</sequence>
<keyword evidence="3" id="KW-1185">Reference proteome</keyword>
<gene>
    <name evidence="2" type="ORF">HPB52_025711</name>
</gene>